<protein>
    <recommendedName>
        <fullName evidence="4">DUF2946 domain-containing protein</fullName>
    </recommendedName>
</protein>
<feature type="compositionally biased region" description="Polar residues" evidence="1">
    <location>
        <begin position="103"/>
        <end position="113"/>
    </location>
</feature>
<name>A0ABT7JPX9_9HYPH</name>
<gene>
    <name evidence="2" type="ORF">PY649_05765</name>
</gene>
<comment type="caution">
    <text evidence="2">The sequence shown here is derived from an EMBL/GenBank/DDBJ whole genome shotgun (WGS) entry which is preliminary data.</text>
</comment>
<evidence type="ECO:0000313" key="2">
    <source>
        <dbReference type="EMBL" id="MDL2398400.1"/>
    </source>
</evidence>
<organism evidence="2 3">
    <name type="scientific">Rhizobium mayense</name>
    <dbReference type="NCBI Taxonomy" id="1312184"/>
    <lineage>
        <taxon>Bacteria</taxon>
        <taxon>Pseudomonadati</taxon>
        <taxon>Pseudomonadota</taxon>
        <taxon>Alphaproteobacteria</taxon>
        <taxon>Hyphomicrobiales</taxon>
        <taxon>Rhizobiaceae</taxon>
        <taxon>Rhizobium/Agrobacterium group</taxon>
        <taxon>Rhizobium</taxon>
    </lineage>
</organism>
<dbReference type="EMBL" id="JARFYM010000003">
    <property type="protein sequence ID" value="MDL2398400.1"/>
    <property type="molecule type" value="Genomic_DNA"/>
</dbReference>
<evidence type="ECO:0000313" key="3">
    <source>
        <dbReference type="Proteomes" id="UP001172645"/>
    </source>
</evidence>
<keyword evidence="3" id="KW-1185">Reference proteome</keyword>
<evidence type="ECO:0008006" key="4">
    <source>
        <dbReference type="Google" id="ProtNLM"/>
    </source>
</evidence>
<sequence length="123" mass="13166">MMLAAFLAVMALAVRVPDVPSGAGYHELYAITASAALPDDADVCVQIDQAAGTKPTQLLTDSHKHTHKHHHRCCRAGCSVFGAIGSPIVIPAPRIARIFSVPQWPTLSPSDPQDLQRPPKRLA</sequence>
<dbReference type="Proteomes" id="UP001172645">
    <property type="component" value="Unassembled WGS sequence"/>
</dbReference>
<feature type="region of interest" description="Disordered" evidence="1">
    <location>
        <begin position="103"/>
        <end position="123"/>
    </location>
</feature>
<accession>A0ABT7JPX9</accession>
<proteinExistence type="predicted"/>
<dbReference type="RefSeq" id="WP_285867244.1">
    <property type="nucleotide sequence ID" value="NZ_JARFYM010000003.1"/>
</dbReference>
<evidence type="ECO:0000256" key="1">
    <source>
        <dbReference type="SAM" id="MobiDB-lite"/>
    </source>
</evidence>
<reference evidence="2" key="1">
    <citation type="submission" date="2023-06" db="EMBL/GenBank/DDBJ databases">
        <title>Phylogenetic Diversity of Rhizobium strains.</title>
        <authorList>
            <person name="Moura F.T."/>
            <person name="Helene L.C.F."/>
            <person name="Hungria M."/>
        </authorList>
    </citation>
    <scope>NUCLEOTIDE SEQUENCE</scope>
    <source>
        <strain evidence="2">CCGE526</strain>
    </source>
</reference>